<dbReference type="InterPro" id="IPR000014">
    <property type="entry name" value="PAS"/>
</dbReference>
<keyword evidence="7" id="KW-0067">ATP-binding</keyword>
<evidence type="ECO:0000259" key="11">
    <source>
        <dbReference type="PROSITE" id="PS50110"/>
    </source>
</evidence>
<dbReference type="SMART" id="SM00448">
    <property type="entry name" value="REC"/>
    <property type="match status" value="1"/>
</dbReference>
<dbReference type="InterPro" id="IPR003661">
    <property type="entry name" value="HisK_dim/P_dom"/>
</dbReference>
<dbReference type="SUPFAM" id="SSF47384">
    <property type="entry name" value="Homodimeric domain of signal transducing histidine kinase"/>
    <property type="match status" value="1"/>
</dbReference>
<dbReference type="CDD" id="cd00075">
    <property type="entry name" value="HATPase"/>
    <property type="match status" value="1"/>
</dbReference>
<evidence type="ECO:0000256" key="7">
    <source>
        <dbReference type="ARBA" id="ARBA00022840"/>
    </source>
</evidence>
<evidence type="ECO:0000256" key="6">
    <source>
        <dbReference type="ARBA" id="ARBA00022777"/>
    </source>
</evidence>
<dbReference type="SMART" id="SM00388">
    <property type="entry name" value="HisKA"/>
    <property type="match status" value="1"/>
</dbReference>
<comment type="catalytic activity">
    <reaction evidence="1">
        <text>ATP + protein L-histidine = ADP + protein N-phospho-L-histidine.</text>
        <dbReference type="EC" id="2.7.13.3"/>
    </reaction>
</comment>
<evidence type="ECO:0000256" key="5">
    <source>
        <dbReference type="ARBA" id="ARBA00022741"/>
    </source>
</evidence>
<dbReference type="CDD" id="cd00082">
    <property type="entry name" value="HisKA"/>
    <property type="match status" value="1"/>
</dbReference>
<dbReference type="PANTHER" id="PTHR43065:SF10">
    <property type="entry name" value="PEROXIDE STRESS-ACTIVATED HISTIDINE KINASE MAK3"/>
    <property type="match status" value="1"/>
</dbReference>
<dbReference type="InterPro" id="IPR004358">
    <property type="entry name" value="Sig_transdc_His_kin-like_C"/>
</dbReference>
<dbReference type="Pfam" id="PF00989">
    <property type="entry name" value="PAS"/>
    <property type="match status" value="1"/>
</dbReference>
<dbReference type="InterPro" id="IPR013767">
    <property type="entry name" value="PAS_fold"/>
</dbReference>
<dbReference type="SUPFAM" id="SSF55781">
    <property type="entry name" value="GAF domain-like"/>
    <property type="match status" value="1"/>
</dbReference>
<evidence type="ECO:0000256" key="1">
    <source>
        <dbReference type="ARBA" id="ARBA00000085"/>
    </source>
</evidence>
<dbReference type="PROSITE" id="PS50112">
    <property type="entry name" value="PAS"/>
    <property type="match status" value="1"/>
</dbReference>
<dbReference type="SMART" id="SM00387">
    <property type="entry name" value="HATPase_c"/>
    <property type="match status" value="1"/>
</dbReference>
<comment type="caution">
    <text evidence="13">The sequence shown here is derived from an EMBL/GenBank/DDBJ whole genome shotgun (WGS) entry which is preliminary data.</text>
</comment>
<dbReference type="GO" id="GO:0005524">
    <property type="term" value="F:ATP binding"/>
    <property type="evidence" value="ECO:0007669"/>
    <property type="project" value="UniProtKB-KW"/>
</dbReference>
<evidence type="ECO:0000313" key="14">
    <source>
        <dbReference type="Proteomes" id="UP000769766"/>
    </source>
</evidence>
<protein>
    <recommendedName>
        <fullName evidence="2">histidine kinase</fullName>
        <ecNumber evidence="2">2.7.13.3</ecNumber>
    </recommendedName>
</protein>
<dbReference type="CDD" id="cd00156">
    <property type="entry name" value="REC"/>
    <property type="match status" value="1"/>
</dbReference>
<evidence type="ECO:0000256" key="9">
    <source>
        <dbReference type="PROSITE-ProRule" id="PRU00169"/>
    </source>
</evidence>
<evidence type="ECO:0000256" key="2">
    <source>
        <dbReference type="ARBA" id="ARBA00012438"/>
    </source>
</evidence>
<keyword evidence="3 9" id="KW-0597">Phosphoprotein</keyword>
<dbReference type="CDD" id="cd00130">
    <property type="entry name" value="PAS"/>
    <property type="match status" value="1"/>
</dbReference>
<accession>A0A932CQ97</accession>
<dbReference type="InterPro" id="IPR029016">
    <property type="entry name" value="GAF-like_dom_sf"/>
</dbReference>
<dbReference type="PROSITE" id="PS50109">
    <property type="entry name" value="HIS_KIN"/>
    <property type="match status" value="1"/>
</dbReference>
<dbReference type="Gene3D" id="3.30.450.20">
    <property type="entry name" value="PAS domain"/>
    <property type="match status" value="1"/>
</dbReference>
<dbReference type="Gene3D" id="1.10.287.130">
    <property type="match status" value="1"/>
</dbReference>
<dbReference type="Pfam" id="PF00072">
    <property type="entry name" value="Response_reg"/>
    <property type="match status" value="1"/>
</dbReference>
<dbReference type="InterPro" id="IPR001789">
    <property type="entry name" value="Sig_transdc_resp-reg_receiver"/>
</dbReference>
<dbReference type="SUPFAM" id="SSF55874">
    <property type="entry name" value="ATPase domain of HSP90 chaperone/DNA topoisomerase II/histidine kinase"/>
    <property type="match status" value="1"/>
</dbReference>
<feature type="domain" description="PAS" evidence="12">
    <location>
        <begin position="325"/>
        <end position="371"/>
    </location>
</feature>
<dbReference type="Gene3D" id="3.30.450.40">
    <property type="match status" value="1"/>
</dbReference>
<feature type="domain" description="Histidine kinase" evidence="10">
    <location>
        <begin position="456"/>
        <end position="663"/>
    </location>
</feature>
<evidence type="ECO:0000259" key="10">
    <source>
        <dbReference type="PROSITE" id="PS50109"/>
    </source>
</evidence>
<keyword evidence="8" id="KW-0902">Two-component regulatory system</keyword>
<dbReference type="PANTHER" id="PTHR43065">
    <property type="entry name" value="SENSOR HISTIDINE KINASE"/>
    <property type="match status" value="1"/>
</dbReference>
<dbReference type="InterPro" id="IPR003018">
    <property type="entry name" value="GAF"/>
</dbReference>
<dbReference type="PROSITE" id="PS50110">
    <property type="entry name" value="RESPONSE_REGULATORY"/>
    <property type="match status" value="1"/>
</dbReference>
<dbReference type="Pfam" id="PF02518">
    <property type="entry name" value="HATPase_c"/>
    <property type="match status" value="1"/>
</dbReference>
<evidence type="ECO:0000256" key="8">
    <source>
        <dbReference type="ARBA" id="ARBA00023012"/>
    </source>
</evidence>
<gene>
    <name evidence="13" type="ORF">HYY20_10540</name>
</gene>
<dbReference type="AlphaFoldDB" id="A0A932CQ97"/>
<dbReference type="Gene3D" id="3.40.50.2300">
    <property type="match status" value="1"/>
</dbReference>
<organism evidence="13 14">
    <name type="scientific">Tectimicrobiota bacterium</name>
    <dbReference type="NCBI Taxonomy" id="2528274"/>
    <lineage>
        <taxon>Bacteria</taxon>
        <taxon>Pseudomonadati</taxon>
        <taxon>Nitrospinota/Tectimicrobiota group</taxon>
        <taxon>Candidatus Tectimicrobiota</taxon>
    </lineage>
</organism>
<evidence type="ECO:0000313" key="13">
    <source>
        <dbReference type="EMBL" id="MBI2877309.1"/>
    </source>
</evidence>
<dbReference type="SMART" id="SM00091">
    <property type="entry name" value="PAS"/>
    <property type="match status" value="1"/>
</dbReference>
<dbReference type="Gene3D" id="3.30.565.10">
    <property type="entry name" value="Histidine kinase-like ATPase, C-terminal domain"/>
    <property type="match status" value="1"/>
</dbReference>
<dbReference type="InterPro" id="IPR036890">
    <property type="entry name" value="HATPase_C_sf"/>
</dbReference>
<reference evidence="13" key="1">
    <citation type="submission" date="2020-07" db="EMBL/GenBank/DDBJ databases">
        <title>Huge and variable diversity of episymbiotic CPR bacteria and DPANN archaea in groundwater ecosystems.</title>
        <authorList>
            <person name="He C.Y."/>
            <person name="Keren R."/>
            <person name="Whittaker M."/>
            <person name="Farag I.F."/>
            <person name="Doudna J."/>
            <person name="Cate J.H.D."/>
            <person name="Banfield J.F."/>
        </authorList>
    </citation>
    <scope>NUCLEOTIDE SEQUENCE</scope>
    <source>
        <strain evidence="13">NC_groundwater_672_Ag_B-0.1um_62_36</strain>
    </source>
</reference>
<evidence type="ECO:0000256" key="4">
    <source>
        <dbReference type="ARBA" id="ARBA00022679"/>
    </source>
</evidence>
<dbReference type="InterPro" id="IPR003594">
    <property type="entry name" value="HATPase_dom"/>
</dbReference>
<dbReference type="GO" id="GO:0000155">
    <property type="term" value="F:phosphorelay sensor kinase activity"/>
    <property type="evidence" value="ECO:0007669"/>
    <property type="project" value="InterPro"/>
</dbReference>
<evidence type="ECO:0000259" key="12">
    <source>
        <dbReference type="PROSITE" id="PS50112"/>
    </source>
</evidence>
<dbReference type="Proteomes" id="UP000769766">
    <property type="component" value="Unassembled WGS sequence"/>
</dbReference>
<dbReference type="EMBL" id="JACPRF010000321">
    <property type="protein sequence ID" value="MBI2877309.1"/>
    <property type="molecule type" value="Genomic_DNA"/>
</dbReference>
<dbReference type="InterPro" id="IPR035965">
    <property type="entry name" value="PAS-like_dom_sf"/>
</dbReference>
<feature type="domain" description="Response regulatory" evidence="11">
    <location>
        <begin position="3"/>
        <end position="118"/>
    </location>
</feature>
<dbReference type="NCBIfam" id="TIGR00229">
    <property type="entry name" value="sensory_box"/>
    <property type="match status" value="1"/>
</dbReference>
<keyword evidence="6" id="KW-0418">Kinase</keyword>
<proteinExistence type="predicted"/>
<dbReference type="InterPro" id="IPR011006">
    <property type="entry name" value="CheY-like_superfamily"/>
</dbReference>
<evidence type="ECO:0000256" key="3">
    <source>
        <dbReference type="ARBA" id="ARBA00022553"/>
    </source>
</evidence>
<name>A0A932CQ97_UNCTE</name>
<dbReference type="InterPro" id="IPR036097">
    <property type="entry name" value="HisK_dim/P_sf"/>
</dbReference>
<keyword evidence="4" id="KW-0808">Transferase</keyword>
<dbReference type="PRINTS" id="PR00344">
    <property type="entry name" value="BCTRLSENSOR"/>
</dbReference>
<dbReference type="SUPFAM" id="SSF55785">
    <property type="entry name" value="PYP-like sensor domain (PAS domain)"/>
    <property type="match status" value="1"/>
</dbReference>
<dbReference type="Pfam" id="PF00512">
    <property type="entry name" value="HisKA"/>
    <property type="match status" value="1"/>
</dbReference>
<dbReference type="EC" id="2.7.13.3" evidence="2"/>
<dbReference type="SMART" id="SM00065">
    <property type="entry name" value="GAF"/>
    <property type="match status" value="1"/>
</dbReference>
<dbReference type="SUPFAM" id="SSF52172">
    <property type="entry name" value="CheY-like"/>
    <property type="match status" value="1"/>
</dbReference>
<dbReference type="GO" id="GO:0006355">
    <property type="term" value="P:regulation of DNA-templated transcription"/>
    <property type="evidence" value="ECO:0007669"/>
    <property type="project" value="InterPro"/>
</dbReference>
<dbReference type="InterPro" id="IPR005467">
    <property type="entry name" value="His_kinase_dom"/>
</dbReference>
<keyword evidence="5" id="KW-0547">Nucleotide-binding</keyword>
<sequence>MHLALVVTHDFEGILRPLRLALEEDLLFLRVEKEPEVWDLLRHKPIDLVFLDLDLGGTDPVSLLQRIREMEEDLPILALTVSSPTPELAREVREAGAYGLISSPFLPEEIRTLSQNALERRRLAQEVVALRARLLQLQASGEARSGEIPAETRGGHYPAELIRKLSKAIAHALDLDRLLSILVDLILEAFGVNKVIVFLREQDSGRYLPRASFGYDLGLLRELAFREGNPLVVWLRGYNQILKRGDLKRATLAEEVPLKQALELIEAHLVLPLDCQGSLVGFIGIGNKVAGEEFRPADLGLLFILAVYGAIAIKNALLYQEISFQKGYTQDVLDHIPSGIITVDTQGVITTFNRSAEALLGLRVREMLGKNIQKVGSVFADIFLRTIQDRRPFRWHEIVHPVTKAPLGLSTACLCDEGGVVIGGTMVFSDLSELKQLERKALELERLQFWSTLSARMAHEIKNPLVAITTFAQMLEEKYEEESFRQDFSQVVSRELNRLKDLVGQLLSFSQPRSVRQVEIEIHPLLDALLSSVQAEMGLPRVEIQRDYAAVPLRGALDGERIREALSHLLKNALEAVNAEGRLTIATREEGGFLEIDFRDNGPGVPPQDREKIFLPFYTTKSKGLGLGLPIAQRIIEDHGGKIELVPQNGKGSCFKVRLPLIKG</sequence>
<feature type="modified residue" description="4-aspartylphosphate" evidence="9">
    <location>
        <position position="52"/>
    </location>
</feature>